<comment type="caution">
    <text evidence="1">The sequence shown here is derived from an EMBL/GenBank/DDBJ whole genome shotgun (WGS) entry which is preliminary data.</text>
</comment>
<sequence>MRYGKEDVTWANPVERGIFADTYSYTVMADLIYEAASWHRIYNVSSYIHLSPLRRNVSLPFFGGSSRRSSGSSTLSLPIITDVEELHQRLEKNKKEPVEVIEGLIQYTTNGDKDAMWAFVLATIDTVRNSRVEDDASVVSPPCHVM</sequence>
<evidence type="ECO:0000313" key="1">
    <source>
        <dbReference type="EMBL" id="KAJ5270709.1"/>
    </source>
</evidence>
<reference evidence="1 2" key="1">
    <citation type="journal article" date="2023" name="IMA Fungus">
        <title>Comparative genomic study of the Penicillium genus elucidates a diverse pangenome and 15 lateral gene transfer events.</title>
        <authorList>
            <person name="Petersen C."/>
            <person name="Sorensen T."/>
            <person name="Nielsen M.R."/>
            <person name="Sondergaard T.E."/>
            <person name="Sorensen J.L."/>
            <person name="Fitzpatrick D.A."/>
            <person name="Frisvad J.C."/>
            <person name="Nielsen K.L."/>
        </authorList>
    </citation>
    <scope>NUCLEOTIDE SEQUENCE [LARGE SCALE GENOMIC DNA]</scope>
    <source>
        <strain evidence="1 2">IBT 3361</strain>
    </source>
</reference>
<accession>A0ABQ8WL39</accession>
<dbReference type="Proteomes" id="UP001220256">
    <property type="component" value="Unassembled WGS sequence"/>
</dbReference>
<gene>
    <name evidence="1" type="ORF">N7505_006467</name>
</gene>
<name>A0ABQ8WL39_PENCH</name>
<keyword evidence="2" id="KW-1185">Reference proteome</keyword>
<dbReference type="EMBL" id="JAPVEB010000003">
    <property type="protein sequence ID" value="KAJ5270709.1"/>
    <property type="molecule type" value="Genomic_DNA"/>
</dbReference>
<proteinExistence type="predicted"/>
<organism evidence="1 2">
    <name type="scientific">Penicillium chrysogenum</name>
    <name type="common">Penicillium notatum</name>
    <dbReference type="NCBI Taxonomy" id="5076"/>
    <lineage>
        <taxon>Eukaryota</taxon>
        <taxon>Fungi</taxon>
        <taxon>Dikarya</taxon>
        <taxon>Ascomycota</taxon>
        <taxon>Pezizomycotina</taxon>
        <taxon>Eurotiomycetes</taxon>
        <taxon>Eurotiomycetidae</taxon>
        <taxon>Eurotiales</taxon>
        <taxon>Aspergillaceae</taxon>
        <taxon>Penicillium</taxon>
        <taxon>Penicillium chrysogenum species complex</taxon>
    </lineage>
</organism>
<evidence type="ECO:0000313" key="2">
    <source>
        <dbReference type="Proteomes" id="UP001220256"/>
    </source>
</evidence>
<protein>
    <submittedName>
        <fullName evidence="1">Uncharacterized protein</fullName>
    </submittedName>
</protein>